<feature type="compositionally biased region" description="Low complexity" evidence="1">
    <location>
        <begin position="2539"/>
        <end position="2549"/>
    </location>
</feature>
<proteinExistence type="predicted"/>
<evidence type="ECO:0000313" key="4">
    <source>
        <dbReference type="Proteomes" id="UP000751190"/>
    </source>
</evidence>
<name>A0A8J5Y3W0_DIALT</name>
<feature type="region of interest" description="Disordered" evidence="1">
    <location>
        <begin position="1637"/>
        <end position="1660"/>
    </location>
</feature>
<dbReference type="PANTHER" id="PTHR24216">
    <property type="entry name" value="PAXILLIN-RELATED"/>
    <property type="match status" value="1"/>
</dbReference>
<feature type="compositionally biased region" description="Polar residues" evidence="1">
    <location>
        <begin position="2571"/>
        <end position="2585"/>
    </location>
</feature>
<keyword evidence="2" id="KW-0472">Membrane</keyword>
<feature type="region of interest" description="Disordered" evidence="1">
    <location>
        <begin position="324"/>
        <end position="367"/>
    </location>
</feature>
<feature type="region of interest" description="Disordered" evidence="1">
    <location>
        <begin position="1539"/>
        <end position="1570"/>
    </location>
</feature>
<feature type="region of interest" description="Disordered" evidence="1">
    <location>
        <begin position="1714"/>
        <end position="1799"/>
    </location>
</feature>
<feature type="transmembrane region" description="Helical" evidence="2">
    <location>
        <begin position="1212"/>
        <end position="1231"/>
    </location>
</feature>
<feature type="compositionally biased region" description="Low complexity" evidence="1">
    <location>
        <begin position="334"/>
        <end position="347"/>
    </location>
</feature>
<feature type="transmembrane region" description="Helical" evidence="2">
    <location>
        <begin position="2079"/>
        <end position="2101"/>
    </location>
</feature>
<dbReference type="GO" id="GO:0038023">
    <property type="term" value="F:signaling receptor activity"/>
    <property type="evidence" value="ECO:0007669"/>
    <property type="project" value="InterPro"/>
</dbReference>
<sequence length="2659" mass="268594">MSAAGRVTLNVLAPLGPSVQHAGETLTSGAICTRDWLSLLRLDVLGLVALAVALACVGSACCCCLLCCNGCARRRWWQQIGRITSRAEPFVDLLGERVGSRALTALGFTFGFALASGVVLSRSLLLSPAGLFPPRGAEPVGQLRVLCAEPLWDALLRVAPGGYGGPADAAPAAAAWAALALDALWEGPFARVRADCAAWPLPLLEAQAAVQPGAPVTAFALPPIAVAVESASGRALGGRAVLARLDARAAPRWVQPGCAPAGAAPPEFAMRAQRAVADRAGVARFAPAALGLARADTRAGAGRADASGCAVELALVFTVGPAPQVNASDEDVGDAAGRAPDGAPDGVAKPRDSTRHAPRHGGDARSAADTRLRIWLTLAPPPAPPPPPSSAAAPGVNASDVDAAYGSRLLVQLLGALGAGGDALAPRAAGRGAGAWLPHAVRFAPGGQPDSLRTGRRANVSVSVHALGSGLPLAGVPVVAYLLEEAPVAAAGSALARLAGRSTSLIGGGGRGGGRGAPTDLASGIRAITEVFSPRGASAPSTELGQPPAHLRLAPASRFALTDARGIATFDALTVVSAPAGNTRGRLLVASVPMIADALGAARSALEARLWAAAAAALGRAARDARQTVADLAALAASAREEVARELEAEARAWAADEAAAVAALAAACAADGVEGGVENGTDTAAGGAAAGGARARRRRLMDGALHAGGPNTLITASRPPPTDAADAAAQLEGALLATGGDASAALDLVAALERAGGGAGDDALEAGRAQLPDWALALARLEPFAAHTACARQVDATLAAASANLAERLGGSGARLGGVLALGALALLRARGEAALGGLGGLLGDAMRALADPSELLAALSPAAAASVRVTQRAAELDWAVEPSGARFGQRARAERSGEQGAGGEGEGEGGEAREAGGELVDAAAAAGAAAGVAADGLGARAGVSGAPSTVFQPFPFGLLNLLFERSPAGCDVPRWSEQARAPATNATAAAASAMRGGEKATRGDDDGGARALLGPLSVLATGAAFATSPAVRVVGSDGEPLGRVPVQLRLAPLAGAGMGARLAPRAPALRWAEARADAAPCEPTVYGGVCALTGDDGIARFPALRLVDGGGSGAHALEAHALGVRAPAHGARLAVASAQAPDPAATLVLLFVQSRAFLLLTLTAIPLLAANRPWAMRRSPQPDAARGRAAAAAAAAAYAGRRALVWRAPVVAGAALTLAAWLCWCIAVLRAPDRTLAAGASQPLGFTEEDIVAARPDAAEAADRESMLPAMRAALLLIWALIATDALAVAARPFVRAHVRAREASRAGGDAFSSAASARRGASVTRRRCSTALRAARNGAWRLLDALTETHAERRLRAAKAHVAALWRLRDGDRAQPALHAAALAVARRAAVLATACAVAGGALARAVRRARRASALRRRRVSRAAARAEHGGGDSDGGDEEEEATAREGDGRAVVGAERDGDGAAAATDDTEDGLDGARRARACASPPLPPTVSRHTSLLGVLARPPLARARLRGPRSEGASSALLLLRVAPSAGSARRYAPTPYDSNRNTEADEDEHDVPDGRRQEGADFDWRGYIEAATPSTPAVPSAPAMPAGVARAAGDTGPALRCIADAPGTGSVPARTGADAASAVAALAAEDSSSPSDTDDGGTAGNGAYGGGGCADGDGVAPPMLRSRWAARDVAARAHARTAAAAAAAADAQVAGRVEAYGAEPAGKGGGADRSAPPRSSPRSLSPPATPPPSPPLHGAPPLLPPRALPAPGARVAAPHRPPPPPPAAAPALVPPPATHTLSSTRTRHDVAVDLSSTRGATLKAARAPHLPAAVRAPGDAQLYVLHVDERWRRRAQHGGASLRPTAGAARRVFIAAARAGRALAADAAEALGARAPSALAPRACGDGVGGVGARGRGARESPAQVRAWLRARACVMLPQRLLMALALSAWVVWLLTLCLLSAARWVDAAVGEAIDDAAALGAQLGARGTNWRLPLAPPWRVGALALGQALLALPPGTRALIRAYALVAIRAAAGALALASACAWWLSISNYRAHMRALRRGAPRFERHHYSIAAVGRYIGFQVVHTVVGWLALGGALLLLALPGVVLALAHPAVGVLDSGIFSAAAAGARVLGVRLATACVLPLVFQSAMDRFVFVRGGWFRHRLLHSLYDYNFIFCNALIGIFVVGSRLLLVLATTLLALPRLDVPLLPPSLAAFDPGYRSFVALLLTDHQFTNPHLVLVTDHLANQVAADAHVRARAIVRRLRQLTLHSASARARAKERRTRAAACRYLPAAAGIRHARRTSDAVSAVLAGAAAALAPVAESARASACGHRRAVSEPLIKQEPAEPAQPIAMAAAARLKQGKARRPPPAAHAAAELLGASAPDSPRARRRDALDGACTSALHAVVTQRPPHRGPHADRGEARGAARARAHAARIVADANAGCGAERAERLTCAGASVQSSNWLGVGHAPSACGDACLPLDGSAPSCASPLDGGIELAYVPLTKLPHETAMAEIARVQAGRASGADSAAAGSASWCAHIAGHNDGSRSSDSSASPSMLRVVLGAPPPSTRASGDDTATEQVHSNAPASRSSLSLPVMLRRVRSHDVALSQRTLPSPSTPAHTRSAAASGCATPHAALMGPGLLLPAGANSAIRGKACAEPSFLKMT</sequence>
<gene>
    <name evidence="3" type="ORF">KFE25_009581</name>
</gene>
<feature type="transmembrane region" description="Helical" evidence="2">
    <location>
        <begin position="1933"/>
        <end position="1955"/>
    </location>
</feature>
<organism evidence="3 4">
    <name type="scientific">Diacronema lutheri</name>
    <name type="common">Unicellular marine alga</name>
    <name type="synonym">Monochrysis lutheri</name>
    <dbReference type="NCBI Taxonomy" id="2081491"/>
    <lineage>
        <taxon>Eukaryota</taxon>
        <taxon>Haptista</taxon>
        <taxon>Haptophyta</taxon>
        <taxon>Pavlovophyceae</taxon>
        <taxon>Pavlovales</taxon>
        <taxon>Pavlovaceae</taxon>
        <taxon>Diacronema</taxon>
    </lineage>
</organism>
<accession>A0A8J5Y3W0</accession>
<dbReference type="Proteomes" id="UP000751190">
    <property type="component" value="Unassembled WGS sequence"/>
</dbReference>
<evidence type="ECO:0000313" key="3">
    <source>
        <dbReference type="EMBL" id="KAG8471160.1"/>
    </source>
</evidence>
<feature type="transmembrane region" description="Helical" evidence="2">
    <location>
        <begin position="2015"/>
        <end position="2038"/>
    </location>
</feature>
<feature type="compositionally biased region" description="Low complexity" evidence="1">
    <location>
        <begin position="1725"/>
        <end position="1738"/>
    </location>
</feature>
<reference evidence="3" key="1">
    <citation type="submission" date="2021-05" db="EMBL/GenBank/DDBJ databases">
        <title>The genome of the haptophyte Pavlova lutheri (Diacronema luteri, Pavlovales) - a model for lipid biosynthesis in eukaryotic algae.</title>
        <authorList>
            <person name="Hulatt C.J."/>
            <person name="Posewitz M.C."/>
        </authorList>
    </citation>
    <scope>NUCLEOTIDE SEQUENCE</scope>
    <source>
        <strain evidence="3">NIVA-4/92</strain>
    </source>
</reference>
<feature type="region of interest" description="Disordered" evidence="1">
    <location>
        <begin position="889"/>
        <end position="916"/>
    </location>
</feature>
<feature type="transmembrane region" description="Helical" evidence="2">
    <location>
        <begin position="1275"/>
        <end position="1297"/>
    </location>
</feature>
<feature type="region of interest" description="Disordered" evidence="1">
    <location>
        <begin position="1421"/>
        <end position="1479"/>
    </location>
</feature>
<dbReference type="OrthoDB" id="10693138at2759"/>
<dbReference type="PANTHER" id="PTHR24216:SF65">
    <property type="entry name" value="PAXILLIN-LIKE PROTEIN 1"/>
    <property type="match status" value="1"/>
</dbReference>
<feature type="compositionally biased region" description="Pro residues" evidence="1">
    <location>
        <begin position="1739"/>
        <end position="1760"/>
    </location>
</feature>
<feature type="transmembrane region" description="Helical" evidence="2">
    <location>
        <begin position="103"/>
        <end position="125"/>
    </location>
</feature>
<feature type="compositionally biased region" description="Low complexity" evidence="1">
    <location>
        <begin position="1637"/>
        <end position="1647"/>
    </location>
</feature>
<feature type="compositionally biased region" description="Pro residues" evidence="1">
    <location>
        <begin position="1771"/>
        <end position="1789"/>
    </location>
</feature>
<keyword evidence="2" id="KW-1133">Transmembrane helix</keyword>
<comment type="caution">
    <text evidence="3">The sequence shown here is derived from an EMBL/GenBank/DDBJ whole genome shotgun (WGS) entry which is preliminary data.</text>
</comment>
<feature type="compositionally biased region" description="Low complexity" evidence="1">
    <location>
        <begin position="1761"/>
        <end position="1770"/>
    </location>
</feature>
<feature type="transmembrane region" description="Helical" evidence="2">
    <location>
        <begin position="2113"/>
        <end position="2138"/>
    </location>
</feature>
<keyword evidence="2" id="KW-0812">Transmembrane</keyword>
<dbReference type="Pfam" id="PF14752">
    <property type="entry name" value="RBP_receptor"/>
    <property type="match status" value="1"/>
</dbReference>
<keyword evidence="4" id="KW-1185">Reference proteome</keyword>
<feature type="compositionally biased region" description="Basic and acidic residues" evidence="1">
    <location>
        <begin position="348"/>
        <end position="367"/>
    </location>
</feature>
<protein>
    <submittedName>
        <fullName evidence="3">Uncharacterized protein</fullName>
    </submittedName>
</protein>
<feature type="transmembrane region" description="Helical" evidence="2">
    <location>
        <begin position="44"/>
        <end position="68"/>
    </location>
</feature>
<dbReference type="InterPro" id="IPR026612">
    <property type="entry name" value="STRA6-like"/>
</dbReference>
<dbReference type="EMBL" id="JAGTXO010000001">
    <property type="protein sequence ID" value="KAG8471160.1"/>
    <property type="molecule type" value="Genomic_DNA"/>
</dbReference>
<feature type="transmembrane region" description="Helical" evidence="2">
    <location>
        <begin position="2164"/>
        <end position="2193"/>
    </location>
</feature>
<evidence type="ECO:0000256" key="1">
    <source>
        <dbReference type="SAM" id="MobiDB-lite"/>
    </source>
</evidence>
<feature type="compositionally biased region" description="Basic and acidic residues" evidence="1">
    <location>
        <begin position="1447"/>
        <end position="1465"/>
    </location>
</feature>
<feature type="region of interest" description="Disordered" evidence="1">
    <location>
        <begin position="2535"/>
        <end position="2585"/>
    </location>
</feature>
<evidence type="ECO:0000256" key="2">
    <source>
        <dbReference type="SAM" id="Phobius"/>
    </source>
</evidence>